<protein>
    <recommendedName>
        <fullName evidence="3">DTW domain-containing protein</fullName>
    </recommendedName>
</protein>
<evidence type="ECO:0000313" key="2">
    <source>
        <dbReference type="Proteomes" id="UP000319342"/>
    </source>
</evidence>
<accession>A0A518D2U3</accession>
<dbReference type="EMBL" id="CP036290">
    <property type="protein sequence ID" value="QDU85796.1"/>
    <property type="molecule type" value="Genomic_DNA"/>
</dbReference>
<sequence length="161" mass="17669">MGGMHRDLLILRDPKESWKRCSLAPLREVEGVRFVTWHPELELDVTGRVLLDPAAPVLERGELGVDEDGRFACPLFLIDSSWRRLATLRRAVVGEPIPRALPRLATAYPRRSTTFDDPEQGLASIEALFAATCVAGAPDHALLAGYHFKDAFLAANPGLAS</sequence>
<name>A0A518D2U3_9BACT</name>
<organism evidence="1 2">
    <name type="scientific">Rohdeia mirabilis</name>
    <dbReference type="NCBI Taxonomy" id="2528008"/>
    <lineage>
        <taxon>Bacteria</taxon>
        <taxon>Pseudomonadati</taxon>
        <taxon>Planctomycetota</taxon>
        <taxon>Planctomycetia</taxon>
        <taxon>Planctomycetia incertae sedis</taxon>
        <taxon>Rohdeia</taxon>
    </lineage>
</organism>
<reference evidence="1 2" key="1">
    <citation type="submission" date="2019-02" db="EMBL/GenBank/DDBJ databases">
        <title>Deep-cultivation of Planctomycetes and their phenomic and genomic characterization uncovers novel biology.</title>
        <authorList>
            <person name="Wiegand S."/>
            <person name="Jogler M."/>
            <person name="Boedeker C."/>
            <person name="Pinto D."/>
            <person name="Vollmers J."/>
            <person name="Rivas-Marin E."/>
            <person name="Kohn T."/>
            <person name="Peeters S.H."/>
            <person name="Heuer A."/>
            <person name="Rast P."/>
            <person name="Oberbeckmann S."/>
            <person name="Bunk B."/>
            <person name="Jeske O."/>
            <person name="Meyerdierks A."/>
            <person name="Storesund J.E."/>
            <person name="Kallscheuer N."/>
            <person name="Luecker S."/>
            <person name="Lage O.M."/>
            <person name="Pohl T."/>
            <person name="Merkel B.J."/>
            <person name="Hornburger P."/>
            <person name="Mueller R.-W."/>
            <person name="Bruemmer F."/>
            <person name="Labrenz M."/>
            <person name="Spormann A.M."/>
            <person name="Op den Camp H."/>
            <person name="Overmann J."/>
            <person name="Amann R."/>
            <person name="Jetten M.S.M."/>
            <person name="Mascher T."/>
            <person name="Medema M.H."/>
            <person name="Devos D.P."/>
            <person name="Kaster A.-K."/>
            <person name="Ovreas L."/>
            <person name="Rohde M."/>
            <person name="Galperin M.Y."/>
            <person name="Jogler C."/>
        </authorList>
    </citation>
    <scope>NUCLEOTIDE SEQUENCE [LARGE SCALE GENOMIC DNA]</scope>
    <source>
        <strain evidence="1 2">Pla163</strain>
    </source>
</reference>
<evidence type="ECO:0000313" key="1">
    <source>
        <dbReference type="EMBL" id="QDU85796.1"/>
    </source>
</evidence>
<gene>
    <name evidence="1" type="ORF">Pla163_29330</name>
</gene>
<keyword evidence="2" id="KW-1185">Reference proteome</keyword>
<proteinExistence type="predicted"/>
<dbReference type="AlphaFoldDB" id="A0A518D2U3"/>
<dbReference type="Proteomes" id="UP000319342">
    <property type="component" value="Chromosome"/>
</dbReference>
<evidence type="ECO:0008006" key="3">
    <source>
        <dbReference type="Google" id="ProtNLM"/>
    </source>
</evidence>